<dbReference type="CDD" id="cd03034">
    <property type="entry name" value="ArsC_ArsC"/>
    <property type="match status" value="1"/>
</dbReference>
<evidence type="ECO:0000313" key="8">
    <source>
        <dbReference type="EMBL" id="AER56580.1"/>
    </source>
</evidence>
<evidence type="ECO:0000256" key="6">
    <source>
        <dbReference type="PROSITE-ProRule" id="PRU01282"/>
    </source>
</evidence>
<evidence type="ECO:0000256" key="3">
    <source>
        <dbReference type="ARBA" id="ARBA00023002"/>
    </source>
</evidence>
<evidence type="ECO:0000313" key="9">
    <source>
        <dbReference type="Proteomes" id="UP000005870"/>
    </source>
</evidence>
<dbReference type="EMBL" id="CP003093">
    <property type="protein sequence ID" value="AER56580.1"/>
    <property type="molecule type" value="Genomic_DNA"/>
</dbReference>
<organism evidence="8 9">
    <name type="scientific">Pseudoxanthomonas spadix (strain BD-a59)</name>
    <dbReference type="NCBI Taxonomy" id="1045855"/>
    <lineage>
        <taxon>Bacteria</taxon>
        <taxon>Pseudomonadati</taxon>
        <taxon>Pseudomonadota</taxon>
        <taxon>Gammaproteobacteria</taxon>
        <taxon>Lysobacterales</taxon>
        <taxon>Lysobacteraceae</taxon>
        <taxon>Pseudoxanthomonas</taxon>
    </lineage>
</organism>
<dbReference type="Proteomes" id="UP000005870">
    <property type="component" value="Chromosome"/>
</dbReference>
<dbReference type="Pfam" id="PF03960">
    <property type="entry name" value="ArsC"/>
    <property type="match status" value="1"/>
</dbReference>
<accession>G7UN76</accession>
<evidence type="ECO:0000256" key="7">
    <source>
        <dbReference type="RuleBase" id="RU362029"/>
    </source>
</evidence>
<dbReference type="RefSeq" id="WP_014160756.1">
    <property type="nucleotide sequence ID" value="NC_016147.2"/>
</dbReference>
<gene>
    <name evidence="8" type="ordered locus">DSC_09660</name>
</gene>
<dbReference type="Gene3D" id="3.40.30.10">
    <property type="entry name" value="Glutaredoxin"/>
    <property type="match status" value="1"/>
</dbReference>
<dbReference type="GO" id="GO:0046685">
    <property type="term" value="P:response to arsenic-containing substance"/>
    <property type="evidence" value="ECO:0007669"/>
    <property type="project" value="UniProtKB-KW"/>
</dbReference>
<dbReference type="InterPro" id="IPR006659">
    <property type="entry name" value="Arsenate_reductase"/>
</dbReference>
<dbReference type="KEGG" id="psd:DSC_09660"/>
<keyword evidence="9" id="KW-1185">Reference proteome</keyword>
<dbReference type="PANTHER" id="PTHR30041">
    <property type="entry name" value="ARSENATE REDUCTASE"/>
    <property type="match status" value="1"/>
</dbReference>
<dbReference type="PANTHER" id="PTHR30041:SF5">
    <property type="entry name" value="ARSENATE REDUCTASE-RELATED"/>
    <property type="match status" value="1"/>
</dbReference>
<dbReference type="HOGENOM" id="CLU_116644_0_0_6"/>
<dbReference type="SUPFAM" id="SSF52833">
    <property type="entry name" value="Thioredoxin-like"/>
    <property type="match status" value="1"/>
</dbReference>
<proteinExistence type="inferred from homology"/>
<dbReference type="GO" id="GO:0008794">
    <property type="term" value="F:arsenate reductase (glutaredoxin) activity"/>
    <property type="evidence" value="ECO:0007669"/>
    <property type="project" value="UniProtKB-UniRule"/>
</dbReference>
<protein>
    <recommendedName>
        <fullName evidence="5 7">Arsenate reductase</fullName>
        <ecNumber evidence="4 7">1.20.4.1</ecNumber>
    </recommendedName>
</protein>
<comment type="catalytic activity">
    <reaction evidence="7">
        <text>[glutaredoxin]-dithiol + arsenate + glutathione + H(+) = glutathionyl-S-S-[glutaredoxin] + arsenite + H2O</text>
        <dbReference type="Rhea" id="RHEA:22016"/>
        <dbReference type="Rhea" id="RHEA-COMP:10729"/>
        <dbReference type="Rhea" id="RHEA-COMP:17668"/>
        <dbReference type="ChEBI" id="CHEBI:15377"/>
        <dbReference type="ChEBI" id="CHEBI:15378"/>
        <dbReference type="ChEBI" id="CHEBI:29242"/>
        <dbReference type="ChEBI" id="CHEBI:29950"/>
        <dbReference type="ChEBI" id="CHEBI:48597"/>
        <dbReference type="ChEBI" id="CHEBI:57925"/>
        <dbReference type="ChEBI" id="CHEBI:146199"/>
        <dbReference type="EC" id="1.20.4.1"/>
    </reaction>
</comment>
<dbReference type="OrthoDB" id="9790554at2"/>
<dbReference type="NCBIfam" id="TIGR00014">
    <property type="entry name" value="arsC"/>
    <property type="match status" value="1"/>
</dbReference>
<comment type="similarity">
    <text evidence="1 6 7">Belongs to the ArsC family.</text>
</comment>
<evidence type="ECO:0000256" key="5">
    <source>
        <dbReference type="ARBA" id="ARBA00039879"/>
    </source>
</evidence>
<dbReference type="STRING" id="1045855.DSC_09660"/>
<name>G7UN76_PSEUP</name>
<evidence type="ECO:0000256" key="2">
    <source>
        <dbReference type="ARBA" id="ARBA00022849"/>
    </source>
</evidence>
<dbReference type="PROSITE" id="PS51353">
    <property type="entry name" value="ARSC"/>
    <property type="match status" value="1"/>
</dbReference>
<reference evidence="8 9" key="1">
    <citation type="journal article" date="2012" name="J. Bacteriol.">
        <title>Complete Genome Sequence of the BTEX-Degrading Bacterium Pseudoxanthomonas spadix BD-a59.</title>
        <authorList>
            <person name="Lee S.H."/>
            <person name="Jin H.M."/>
            <person name="Lee H.J."/>
            <person name="Kim J.M."/>
            <person name="Jeon C.O."/>
        </authorList>
    </citation>
    <scope>NUCLEOTIDE SEQUENCE [LARGE SCALE GENOMIC DNA]</scope>
    <source>
        <strain evidence="8 9">BD-a59</strain>
    </source>
</reference>
<evidence type="ECO:0000256" key="1">
    <source>
        <dbReference type="ARBA" id="ARBA00007198"/>
    </source>
</evidence>
<keyword evidence="3 7" id="KW-0560">Oxidoreductase</keyword>
<dbReference type="InterPro" id="IPR036249">
    <property type="entry name" value="Thioredoxin-like_sf"/>
</dbReference>
<dbReference type="EC" id="1.20.4.1" evidence="4 7"/>
<dbReference type="AlphaFoldDB" id="G7UN76"/>
<keyword evidence="2" id="KW-0059">Arsenical resistance</keyword>
<evidence type="ECO:0000256" key="4">
    <source>
        <dbReference type="ARBA" id="ARBA00038969"/>
    </source>
</evidence>
<dbReference type="eggNOG" id="COG1393">
    <property type="taxonomic scope" value="Bacteria"/>
</dbReference>
<dbReference type="InterPro" id="IPR006660">
    <property type="entry name" value="Arsenate_reductase-like"/>
</dbReference>
<sequence length="118" mass="13047">MQGITIWHNARCSASRRALELIRDAGFEPQIVDYLRDPPDREMLNGVLAAAGLSPRALLRDKEPAYAQLGLDDPAIDDAALVEAMLRNPALINRPVVITERGTLLCRPPERVLEILPV</sequence>